<dbReference type="Proteomes" id="UP000541444">
    <property type="component" value="Unassembled WGS sequence"/>
</dbReference>
<name>A0A7J7N9Q5_9MAGN</name>
<organism evidence="2 3">
    <name type="scientific">Kingdonia uniflora</name>
    <dbReference type="NCBI Taxonomy" id="39325"/>
    <lineage>
        <taxon>Eukaryota</taxon>
        <taxon>Viridiplantae</taxon>
        <taxon>Streptophyta</taxon>
        <taxon>Embryophyta</taxon>
        <taxon>Tracheophyta</taxon>
        <taxon>Spermatophyta</taxon>
        <taxon>Magnoliopsida</taxon>
        <taxon>Ranunculales</taxon>
        <taxon>Circaeasteraceae</taxon>
        <taxon>Kingdonia</taxon>
    </lineage>
</organism>
<dbReference type="InterPro" id="IPR027417">
    <property type="entry name" value="P-loop_NTPase"/>
</dbReference>
<gene>
    <name evidence="2" type="ORF">GIB67_016163</name>
</gene>
<proteinExistence type="predicted"/>
<evidence type="ECO:0000259" key="1">
    <source>
        <dbReference type="Pfam" id="PF08148"/>
    </source>
</evidence>
<dbReference type="Gene3D" id="3.40.50.300">
    <property type="entry name" value="P-loop containing nucleotide triphosphate hydrolases"/>
    <property type="match status" value="1"/>
</dbReference>
<dbReference type="Pfam" id="PF08148">
    <property type="entry name" value="DSHCT"/>
    <property type="match status" value="1"/>
</dbReference>
<feature type="domain" description="ATP-dependent RNA helicase Ski2/MTR4 C-terminal" evidence="1">
    <location>
        <begin position="77"/>
        <end position="120"/>
    </location>
</feature>
<keyword evidence="3" id="KW-1185">Reference proteome</keyword>
<evidence type="ECO:0000313" key="2">
    <source>
        <dbReference type="EMBL" id="KAF6163823.1"/>
    </source>
</evidence>
<dbReference type="InterPro" id="IPR012961">
    <property type="entry name" value="Ski2/MTR4_C"/>
</dbReference>
<reference evidence="2 3" key="1">
    <citation type="journal article" date="2020" name="IScience">
        <title>Genome Sequencing of the Endangered Kingdonia uniflora (Circaeasteraceae, Ranunculales) Reveals Potential Mechanisms of Evolutionary Specialization.</title>
        <authorList>
            <person name="Sun Y."/>
            <person name="Deng T."/>
            <person name="Zhang A."/>
            <person name="Moore M.J."/>
            <person name="Landis J.B."/>
            <person name="Lin N."/>
            <person name="Zhang H."/>
            <person name="Zhang X."/>
            <person name="Huang J."/>
            <person name="Zhang X."/>
            <person name="Sun H."/>
            <person name="Wang H."/>
        </authorList>
    </citation>
    <scope>NUCLEOTIDE SEQUENCE [LARGE SCALE GENOMIC DNA]</scope>
    <source>
        <strain evidence="2">TB1705</strain>
        <tissue evidence="2">Leaf</tissue>
    </source>
</reference>
<dbReference type="EMBL" id="JACGCM010000963">
    <property type="protein sequence ID" value="KAF6163823.1"/>
    <property type="molecule type" value="Genomic_DNA"/>
</dbReference>
<dbReference type="OrthoDB" id="64767at2759"/>
<evidence type="ECO:0000313" key="3">
    <source>
        <dbReference type="Proteomes" id="UP000541444"/>
    </source>
</evidence>
<accession>A0A7J7N9Q5</accession>
<protein>
    <recommendedName>
        <fullName evidence="1">ATP-dependent RNA helicase Ski2/MTR4 C-terminal domain-containing protein</fullName>
    </recommendedName>
</protein>
<dbReference type="AlphaFoldDB" id="A0A7J7N9Q5"/>
<sequence length="121" mass="13963">MIMEWKFQSVIIFSFSRRKYEQHAMSMSKLDFNTENEKDVVNQIYENSILCLNEEDKNLHSIELIFSHKLLVLGWLGTFNDLDHHQVAALASCFIPGEKSNGQIYLGTELGKPLQQLQESA</sequence>
<comment type="caution">
    <text evidence="2">The sequence shown here is derived from an EMBL/GenBank/DDBJ whole genome shotgun (WGS) entry which is preliminary data.</text>
</comment>